<evidence type="ECO:0000256" key="4">
    <source>
        <dbReference type="PROSITE-ProRule" id="PRU00473"/>
    </source>
</evidence>
<dbReference type="SUPFAM" id="SSF103088">
    <property type="entry name" value="OmpA-like"/>
    <property type="match status" value="1"/>
</dbReference>
<dbReference type="Gene3D" id="3.30.1330.60">
    <property type="entry name" value="OmpA-like domain"/>
    <property type="match status" value="1"/>
</dbReference>
<protein>
    <submittedName>
        <fullName evidence="6">OmpA family protein</fullName>
    </submittedName>
</protein>
<evidence type="ECO:0000313" key="6">
    <source>
        <dbReference type="EMBL" id="KAB0585135.1"/>
    </source>
</evidence>
<organism evidence="6 7">
    <name type="scientific">Ideonella dechloratans</name>
    <dbReference type="NCBI Taxonomy" id="36863"/>
    <lineage>
        <taxon>Bacteria</taxon>
        <taxon>Pseudomonadati</taxon>
        <taxon>Pseudomonadota</taxon>
        <taxon>Betaproteobacteria</taxon>
        <taxon>Burkholderiales</taxon>
        <taxon>Sphaerotilaceae</taxon>
        <taxon>Ideonella</taxon>
    </lineage>
</organism>
<reference evidence="6 7" key="1">
    <citation type="submission" date="2019-09" db="EMBL/GenBank/DDBJ databases">
        <title>Draft genome sequences of 48 bacterial type strains from the CCUG.</title>
        <authorList>
            <person name="Tunovic T."/>
            <person name="Pineiro-Iglesias B."/>
            <person name="Unosson C."/>
            <person name="Inganas E."/>
            <person name="Ohlen M."/>
            <person name="Cardew S."/>
            <person name="Jensie-Markopoulos S."/>
            <person name="Salva-Serra F."/>
            <person name="Jaen-Luchoro D."/>
            <person name="Karlsson R."/>
            <person name="Svensson-Stadler L."/>
            <person name="Chun J."/>
            <person name="Moore E."/>
        </authorList>
    </citation>
    <scope>NUCLEOTIDE SEQUENCE [LARGE SCALE GENOMIC DNA]</scope>
    <source>
        <strain evidence="6 7">CCUG 30977</strain>
    </source>
</reference>
<dbReference type="PANTHER" id="PTHR30329">
    <property type="entry name" value="STATOR ELEMENT OF FLAGELLAR MOTOR COMPLEX"/>
    <property type="match status" value="1"/>
</dbReference>
<evidence type="ECO:0000256" key="3">
    <source>
        <dbReference type="ARBA" id="ARBA00023237"/>
    </source>
</evidence>
<dbReference type="CDD" id="cd07185">
    <property type="entry name" value="OmpA_C-like"/>
    <property type="match status" value="1"/>
</dbReference>
<dbReference type="InterPro" id="IPR036737">
    <property type="entry name" value="OmpA-like_sf"/>
</dbReference>
<dbReference type="InterPro" id="IPR006665">
    <property type="entry name" value="OmpA-like"/>
</dbReference>
<dbReference type="PANTHER" id="PTHR30329:SF21">
    <property type="entry name" value="LIPOPROTEIN YIAD-RELATED"/>
    <property type="match status" value="1"/>
</dbReference>
<dbReference type="Proteomes" id="UP000430120">
    <property type="component" value="Unassembled WGS sequence"/>
</dbReference>
<dbReference type="InterPro" id="IPR006664">
    <property type="entry name" value="OMP_bac"/>
</dbReference>
<dbReference type="RefSeq" id="WP_151122120.1">
    <property type="nucleotide sequence ID" value="NZ_CP088081.1"/>
</dbReference>
<evidence type="ECO:0000256" key="2">
    <source>
        <dbReference type="ARBA" id="ARBA00023136"/>
    </source>
</evidence>
<comment type="subcellular location">
    <subcellularLocation>
        <location evidence="1">Cell outer membrane</location>
    </subcellularLocation>
</comment>
<gene>
    <name evidence="6" type="ORF">F7Q92_01195</name>
</gene>
<dbReference type="InterPro" id="IPR050330">
    <property type="entry name" value="Bact_OuterMem_StrucFunc"/>
</dbReference>
<keyword evidence="3" id="KW-0998">Cell outer membrane</keyword>
<feature type="domain" description="OmpA-like" evidence="5">
    <location>
        <begin position="143"/>
        <end position="258"/>
    </location>
</feature>
<dbReference type="GO" id="GO:0009279">
    <property type="term" value="C:cell outer membrane"/>
    <property type="evidence" value="ECO:0007669"/>
    <property type="project" value="UniProtKB-SubCell"/>
</dbReference>
<evidence type="ECO:0000313" key="7">
    <source>
        <dbReference type="Proteomes" id="UP000430120"/>
    </source>
</evidence>
<comment type="caution">
    <text evidence="6">The sequence shown here is derived from an EMBL/GenBank/DDBJ whole genome shotgun (WGS) entry which is preliminary data.</text>
</comment>
<dbReference type="Gene3D" id="3.40.1520.20">
    <property type="match status" value="1"/>
</dbReference>
<dbReference type="EMBL" id="VZPB01000002">
    <property type="protein sequence ID" value="KAB0585135.1"/>
    <property type="molecule type" value="Genomic_DNA"/>
</dbReference>
<evidence type="ECO:0000256" key="1">
    <source>
        <dbReference type="ARBA" id="ARBA00004442"/>
    </source>
</evidence>
<dbReference type="Pfam" id="PF00691">
    <property type="entry name" value="OmpA"/>
    <property type="match status" value="1"/>
</dbReference>
<keyword evidence="2 4" id="KW-0472">Membrane</keyword>
<accession>A0A643FHT4</accession>
<keyword evidence="7" id="KW-1185">Reference proteome</keyword>
<name>A0A643FHT4_IDEDE</name>
<dbReference type="OrthoDB" id="9782229at2"/>
<dbReference type="AlphaFoldDB" id="A0A643FHT4"/>
<proteinExistence type="predicted"/>
<evidence type="ECO:0000259" key="5">
    <source>
        <dbReference type="PROSITE" id="PS51123"/>
    </source>
</evidence>
<dbReference type="PROSITE" id="PS51123">
    <property type="entry name" value="OMPA_2"/>
    <property type="match status" value="1"/>
</dbReference>
<dbReference type="PRINTS" id="PR01021">
    <property type="entry name" value="OMPADOMAIN"/>
</dbReference>
<sequence length="258" mass="27709">MPRWIWPVLCVSLVGVGTLGWAAEAAPPAKVVLAGVVPDQATKAALLARARELYGADRVVDQLGVDHLVAPPQWLEHVQRVLTPELKKVSNGQLRVTGNTLELTGQVDSEATHQQLVSTLATQLNNPTYAVRDGLTVGGTGQAALDDVLTRRTIEFEPGNAQLTARGVAVLEELLPLLQKMQGRRFEVIGHTDDQGAREANVTLSEARARAVKDYLVSKGISAADIVTSGAGPDRPVADNQSPEGRARNRRIEFRVLA</sequence>